<proteinExistence type="predicted"/>
<reference evidence="2 3" key="1">
    <citation type="journal article" date="2015" name="Fungal Genet. Biol.">
        <title>Evolution of novel wood decay mechanisms in Agaricales revealed by the genome sequences of Fistulina hepatica and Cylindrobasidium torrendii.</title>
        <authorList>
            <person name="Floudas D."/>
            <person name="Held B.W."/>
            <person name="Riley R."/>
            <person name="Nagy L.G."/>
            <person name="Koehler G."/>
            <person name="Ransdell A.S."/>
            <person name="Younus H."/>
            <person name="Chow J."/>
            <person name="Chiniquy J."/>
            <person name="Lipzen A."/>
            <person name="Tritt A."/>
            <person name="Sun H."/>
            <person name="Haridas S."/>
            <person name="LaButti K."/>
            <person name="Ohm R.A."/>
            <person name="Kues U."/>
            <person name="Blanchette R.A."/>
            <person name="Grigoriev I.V."/>
            <person name="Minto R.E."/>
            <person name="Hibbett D.S."/>
        </authorList>
    </citation>
    <scope>NUCLEOTIDE SEQUENCE [LARGE SCALE GENOMIC DNA]</scope>
    <source>
        <strain evidence="2 3">ATCC 64428</strain>
    </source>
</reference>
<feature type="region of interest" description="Disordered" evidence="1">
    <location>
        <begin position="310"/>
        <end position="335"/>
    </location>
</feature>
<keyword evidence="3" id="KW-1185">Reference proteome</keyword>
<sequence length="425" mass="44094">MSTQPSINSTAQQTTAEIEAAIEYAALRHKVHCGTAGPEEIQVFRELQEVGFAAEYDRILDGLAVQTEPNTDDDHSEEEDIEDNETEELNCDHPAVHNARMSLLCAKALAQDGCNAPDEHKDKGKGREVIRPESAGAASVGAGAPSVTVSAGGVWGAVEDPGALHSLPTMHLFSQTHLGTFRNFRAPGLAASLAVGSSSGRAIASLTTPPPSPPSAAGPSRMTGLVTSGSTTQQSAVGRATAPFFAQHTVVPPVGRANLTTGSRTAGGLIIRDSMNGGTGPLRRVPEAERVRYTPFGTLGARLRSARHYQDQAGADPDGDTAHASAHTATSTSADFAGRALDESSGSTLSHATSAASYHTAASSPSHTAAVVFQPQVAVAAALPATLISAIDIDDLRSTQTFNGFSNVVGRGARVSRHRTHEANF</sequence>
<dbReference type="Proteomes" id="UP000054144">
    <property type="component" value="Unassembled WGS sequence"/>
</dbReference>
<evidence type="ECO:0000313" key="3">
    <source>
        <dbReference type="Proteomes" id="UP000054144"/>
    </source>
</evidence>
<feature type="region of interest" description="Disordered" evidence="1">
    <location>
        <begin position="64"/>
        <end position="87"/>
    </location>
</feature>
<accession>A0A0D7ACH0</accession>
<gene>
    <name evidence="2" type="ORF">FISHEDRAFT_73889</name>
</gene>
<dbReference type="AlphaFoldDB" id="A0A0D7ACH0"/>
<evidence type="ECO:0000256" key="1">
    <source>
        <dbReference type="SAM" id="MobiDB-lite"/>
    </source>
</evidence>
<protein>
    <submittedName>
        <fullName evidence="2">Uncharacterized protein</fullName>
    </submittedName>
</protein>
<feature type="compositionally biased region" description="Low complexity" evidence="1">
    <location>
        <begin position="322"/>
        <end position="334"/>
    </location>
</feature>
<feature type="compositionally biased region" description="Acidic residues" evidence="1">
    <location>
        <begin position="70"/>
        <end position="87"/>
    </location>
</feature>
<name>A0A0D7ACH0_9AGAR</name>
<organism evidence="2 3">
    <name type="scientific">Fistulina hepatica ATCC 64428</name>
    <dbReference type="NCBI Taxonomy" id="1128425"/>
    <lineage>
        <taxon>Eukaryota</taxon>
        <taxon>Fungi</taxon>
        <taxon>Dikarya</taxon>
        <taxon>Basidiomycota</taxon>
        <taxon>Agaricomycotina</taxon>
        <taxon>Agaricomycetes</taxon>
        <taxon>Agaricomycetidae</taxon>
        <taxon>Agaricales</taxon>
        <taxon>Fistulinaceae</taxon>
        <taxon>Fistulina</taxon>
    </lineage>
</organism>
<feature type="region of interest" description="Disordered" evidence="1">
    <location>
        <begin position="204"/>
        <end position="227"/>
    </location>
</feature>
<dbReference type="EMBL" id="KN881851">
    <property type="protein sequence ID" value="KIY48330.1"/>
    <property type="molecule type" value="Genomic_DNA"/>
</dbReference>
<evidence type="ECO:0000313" key="2">
    <source>
        <dbReference type="EMBL" id="KIY48330.1"/>
    </source>
</evidence>